<feature type="coiled-coil region" evidence="1">
    <location>
        <begin position="273"/>
        <end position="313"/>
    </location>
</feature>
<organism evidence="2">
    <name type="scientific">uncultured bacterium fosmid pJB16B1</name>
    <dbReference type="NCBI Taxonomy" id="1478054"/>
    <lineage>
        <taxon>Bacteria</taxon>
        <taxon>environmental samples</taxon>
    </lineage>
</organism>
<protein>
    <submittedName>
        <fullName evidence="2">Uncharacterized protein</fullName>
    </submittedName>
</protein>
<evidence type="ECO:0000313" key="2">
    <source>
        <dbReference type="EMBL" id="AIF26371.1"/>
    </source>
</evidence>
<dbReference type="AlphaFoldDB" id="A0A0H3U7F5"/>
<keyword evidence="1" id="KW-0175">Coiled coil</keyword>
<reference evidence="2" key="1">
    <citation type="submission" date="2013-08" db="EMBL/GenBank/DDBJ databases">
        <title>Comparison of modified E. coli strains.</title>
        <authorList>
            <person name="Juergensen J."/>
            <person name="Bonge A."/>
            <person name="Streit W.R."/>
        </authorList>
    </citation>
    <scope>NUCLEOTIDE SEQUENCE</scope>
</reference>
<name>A0A0H3U7F5_9BACT</name>
<sequence>MDGNIVKLVFQTIAAGSGFAQVSQQTSELQKKLGKLSQGAQVLGSALGSVGGMFGRSLAMLLQGGIWGAAAEVVKFVIEKTGVLKRTVEETAKSYESLVVSMSKGYGDALNRIDSVCKAKNAELDVNQKLIESEIRLKKARGEISAEEAELQITKTRNATTAAKASNIVRLGEDAQNARKQYVESMKKDLSNMGDILASYEKQATEKMAAQRQKFATESHVEVMNKRGSEELAQSFIDEAVRRKTDKKMREWMKENGESELYGKEIASLVKSIDETYKGIRDVEEAISKAEKERELELKKERAESNNAIAEAGEKRKAEQLAILNAQAAALQNPVDKRGEYASRFSSAFDLWRDPSAAQQAQDAARTKSDDLKRFQKSVDRYGGKWRIDEAAKLMLNGDEAGLQERLTVWRKSSKFNGQTEQMVLAAAARQNEHSAEKSLAEIQKSSASIEKQLQEIKKAFEGGEL</sequence>
<feature type="coiled-coil region" evidence="1">
    <location>
        <begin position="130"/>
        <end position="157"/>
    </location>
</feature>
<dbReference type="EMBL" id="KF540228">
    <property type="protein sequence ID" value="AIF26371.1"/>
    <property type="molecule type" value="Genomic_DNA"/>
</dbReference>
<proteinExistence type="predicted"/>
<evidence type="ECO:0000256" key="1">
    <source>
        <dbReference type="SAM" id="Coils"/>
    </source>
</evidence>
<accession>A0A0H3U7F5</accession>